<dbReference type="CDD" id="cd03768">
    <property type="entry name" value="SR_ResInv"/>
    <property type="match status" value="1"/>
</dbReference>
<protein>
    <submittedName>
        <fullName evidence="5">Recombinase family protein</fullName>
    </submittedName>
</protein>
<gene>
    <name evidence="5" type="ORF">G4Z02_03420</name>
</gene>
<keyword evidence="3" id="KW-0233">DNA recombination</keyword>
<feature type="domain" description="Resolvase/invertase-type recombinase catalytic" evidence="4">
    <location>
        <begin position="1"/>
        <end position="134"/>
    </location>
</feature>
<evidence type="ECO:0000313" key="5">
    <source>
        <dbReference type="EMBL" id="QMS84841.1"/>
    </source>
</evidence>
<dbReference type="SMART" id="SM00857">
    <property type="entry name" value="Resolvase"/>
    <property type="match status" value="1"/>
</dbReference>
<keyword evidence="2" id="KW-0238">DNA-binding</keyword>
<dbReference type="PANTHER" id="PTHR30461">
    <property type="entry name" value="DNA-INVERTASE FROM LAMBDOID PROPHAGE"/>
    <property type="match status" value="1"/>
</dbReference>
<evidence type="ECO:0000256" key="2">
    <source>
        <dbReference type="ARBA" id="ARBA00023125"/>
    </source>
</evidence>
<dbReference type="Gene3D" id="3.40.50.1390">
    <property type="entry name" value="Resolvase, N-terminal catalytic domain"/>
    <property type="match status" value="1"/>
</dbReference>
<dbReference type="SUPFAM" id="SSF46689">
    <property type="entry name" value="Homeodomain-like"/>
    <property type="match status" value="1"/>
</dbReference>
<dbReference type="KEGG" id="xcl:G4Z02_03420"/>
<comment type="similarity">
    <text evidence="1">Belongs to the site-specific recombinase resolvase family.</text>
</comment>
<dbReference type="InterPro" id="IPR009057">
    <property type="entry name" value="Homeodomain-like_sf"/>
</dbReference>
<dbReference type="SUPFAM" id="SSF53041">
    <property type="entry name" value="Resolvase-like"/>
    <property type="match status" value="1"/>
</dbReference>
<dbReference type="Pfam" id="PF13384">
    <property type="entry name" value="HTH_23"/>
    <property type="match status" value="1"/>
</dbReference>
<dbReference type="PANTHER" id="PTHR30461:SF2">
    <property type="entry name" value="SERINE RECOMBINASE PINE-RELATED"/>
    <property type="match status" value="1"/>
</dbReference>
<name>A0A7L7KPX0_9MOLU</name>
<dbReference type="GO" id="GO:0000150">
    <property type="term" value="F:DNA strand exchange activity"/>
    <property type="evidence" value="ECO:0007669"/>
    <property type="project" value="InterPro"/>
</dbReference>
<organism evidence="5 6">
    <name type="scientific">Candidatus Xianfuyuplasma coldseepsis</name>
    <dbReference type="NCBI Taxonomy" id="2782163"/>
    <lineage>
        <taxon>Bacteria</taxon>
        <taxon>Bacillati</taxon>
        <taxon>Mycoplasmatota</taxon>
        <taxon>Mollicutes</taxon>
        <taxon>Candidatus Izemoplasmatales</taxon>
        <taxon>Candidatus Izemoplasmataceae</taxon>
        <taxon>Candidatus Xianfuyuplasma</taxon>
    </lineage>
</organism>
<accession>A0A7L7KPX0</accession>
<evidence type="ECO:0000259" key="4">
    <source>
        <dbReference type="PROSITE" id="PS51736"/>
    </source>
</evidence>
<evidence type="ECO:0000313" key="6">
    <source>
        <dbReference type="Proteomes" id="UP000514720"/>
    </source>
</evidence>
<dbReference type="Proteomes" id="UP000514720">
    <property type="component" value="Chromosome"/>
</dbReference>
<dbReference type="InterPro" id="IPR036162">
    <property type="entry name" value="Resolvase-like_N_sf"/>
</dbReference>
<dbReference type="EMBL" id="CP048914">
    <property type="protein sequence ID" value="QMS84841.1"/>
    <property type="molecule type" value="Genomic_DNA"/>
</dbReference>
<dbReference type="Gene3D" id="1.10.10.60">
    <property type="entry name" value="Homeodomain-like"/>
    <property type="match status" value="1"/>
</dbReference>
<dbReference type="Pfam" id="PF00239">
    <property type="entry name" value="Resolvase"/>
    <property type="match status" value="1"/>
</dbReference>
<reference evidence="5 6" key="1">
    <citation type="submission" date="2020-02" db="EMBL/GenBank/DDBJ databases">
        <authorList>
            <person name="Zheng R.K."/>
            <person name="Sun C.M."/>
        </authorList>
    </citation>
    <scope>NUCLEOTIDE SEQUENCE [LARGE SCALE GENOMIC DNA]</scope>
    <source>
        <strain evidence="6">zrk13</strain>
    </source>
</reference>
<dbReference type="AlphaFoldDB" id="A0A7L7KPX0"/>
<dbReference type="InterPro" id="IPR006119">
    <property type="entry name" value="Resolv_N"/>
</dbReference>
<dbReference type="PROSITE" id="PS51736">
    <property type="entry name" value="RECOMBINASES_3"/>
    <property type="match status" value="1"/>
</dbReference>
<evidence type="ECO:0000256" key="3">
    <source>
        <dbReference type="ARBA" id="ARBA00023172"/>
    </source>
</evidence>
<keyword evidence="6" id="KW-1185">Reference proteome</keyword>
<proteinExistence type="inferred from homology"/>
<dbReference type="GO" id="GO:0003677">
    <property type="term" value="F:DNA binding"/>
    <property type="evidence" value="ECO:0007669"/>
    <property type="project" value="UniProtKB-KW"/>
</dbReference>
<evidence type="ECO:0000256" key="1">
    <source>
        <dbReference type="ARBA" id="ARBA00009913"/>
    </source>
</evidence>
<sequence length="186" mass="20997">MRIGYMRVSTVAQNLDTQKAALESYGVERIFEEKASGRNIERPVLKELLKFIRSGDTLVIYDLSRLGRTVHQVVKLLDDFIKRNIGFVSLKESLDITTPMGKAMAHIIAVFNQMQVDVQNEKTREGLLIAKANGKKLGRKAITQDKILMIQALCKEGYSNQEVADKLGVSRRTVINYKKGSKQIKN</sequence>
<dbReference type="RefSeq" id="WP_258878463.1">
    <property type="nucleotide sequence ID" value="NZ_CP048914.1"/>
</dbReference>
<dbReference type="InterPro" id="IPR050639">
    <property type="entry name" value="SSR_resolvase"/>
</dbReference>